<feature type="transmembrane region" description="Helical" evidence="1">
    <location>
        <begin position="71"/>
        <end position="90"/>
    </location>
</feature>
<evidence type="ECO:0000313" key="3">
    <source>
        <dbReference type="Proteomes" id="UP000235023"/>
    </source>
</evidence>
<proteinExistence type="predicted"/>
<dbReference type="EMBL" id="KZ559528">
    <property type="protein sequence ID" value="PLN82253.1"/>
    <property type="molecule type" value="Genomic_DNA"/>
</dbReference>
<keyword evidence="1" id="KW-0472">Membrane</keyword>
<keyword evidence="1" id="KW-1133">Transmembrane helix</keyword>
<protein>
    <submittedName>
        <fullName evidence="2">Uncharacterized protein</fullName>
    </submittedName>
</protein>
<evidence type="ECO:0000313" key="2">
    <source>
        <dbReference type="EMBL" id="PLN82253.1"/>
    </source>
</evidence>
<name>A0A2J5HXR4_9EURO</name>
<organism evidence="2 3">
    <name type="scientific">Aspergillus taichungensis</name>
    <dbReference type="NCBI Taxonomy" id="482145"/>
    <lineage>
        <taxon>Eukaryota</taxon>
        <taxon>Fungi</taxon>
        <taxon>Dikarya</taxon>
        <taxon>Ascomycota</taxon>
        <taxon>Pezizomycotina</taxon>
        <taxon>Eurotiomycetes</taxon>
        <taxon>Eurotiomycetidae</taxon>
        <taxon>Eurotiales</taxon>
        <taxon>Aspergillaceae</taxon>
        <taxon>Aspergillus</taxon>
        <taxon>Aspergillus subgen. Circumdati</taxon>
    </lineage>
</organism>
<keyword evidence="3" id="KW-1185">Reference proteome</keyword>
<accession>A0A2J5HXR4</accession>
<reference evidence="3" key="1">
    <citation type="submission" date="2017-12" db="EMBL/GenBank/DDBJ databases">
        <authorList>
            <consortium name="DOE Joint Genome Institute"/>
            <person name="Mondo S.J."/>
            <person name="Kjaerbolling I."/>
            <person name="Vesth T.C."/>
            <person name="Frisvad J.C."/>
            <person name="Nybo J.L."/>
            <person name="Theobald S."/>
            <person name="Kuo A."/>
            <person name="Bowyer P."/>
            <person name="Matsuda Y."/>
            <person name="Lyhne E.K."/>
            <person name="Kogle M.E."/>
            <person name="Clum A."/>
            <person name="Lipzen A."/>
            <person name="Salamov A."/>
            <person name="Ngan C.Y."/>
            <person name="Daum C."/>
            <person name="Chiniquy J."/>
            <person name="Barry K."/>
            <person name="LaButti K."/>
            <person name="Haridas S."/>
            <person name="Simmons B.A."/>
            <person name="Magnuson J.K."/>
            <person name="Mortensen U.H."/>
            <person name="Larsen T.O."/>
            <person name="Grigoriev I.V."/>
            <person name="Baker S.E."/>
            <person name="Andersen M.R."/>
            <person name="Nordberg H.P."/>
            <person name="Cantor M.N."/>
            <person name="Hua S.X."/>
        </authorList>
    </citation>
    <scope>NUCLEOTIDE SEQUENCE [LARGE SCALE GENOMIC DNA]</scope>
    <source>
        <strain evidence="3">IBT 19404</strain>
    </source>
</reference>
<evidence type="ECO:0000256" key="1">
    <source>
        <dbReference type="SAM" id="Phobius"/>
    </source>
</evidence>
<dbReference type="Proteomes" id="UP000235023">
    <property type="component" value="Unassembled WGS sequence"/>
</dbReference>
<gene>
    <name evidence="2" type="ORF">BDW42DRAFT_166917</name>
</gene>
<keyword evidence="1" id="KW-0812">Transmembrane</keyword>
<sequence length="95" mass="10779">MEDWHGVRMTFLYTLHVVPDSMINQTLSRPRSREALEPRHREVAESAGGAELVPGLSPASWRSWVSFELHSLHEICLLLCTVVALVSLFCRNMTC</sequence>
<dbReference type="AlphaFoldDB" id="A0A2J5HXR4"/>